<keyword evidence="1" id="KW-0472">Membrane</keyword>
<dbReference type="RefSeq" id="WP_104479292.1">
    <property type="nucleotide sequence ID" value="NZ_CP154825.1"/>
</dbReference>
<comment type="caution">
    <text evidence="2">The sequence shown here is derived from an EMBL/GenBank/DDBJ whole genome shotgun (WGS) entry which is preliminary data.</text>
</comment>
<evidence type="ECO:0000313" key="2">
    <source>
        <dbReference type="EMBL" id="PPK68020.1"/>
    </source>
</evidence>
<feature type="transmembrane region" description="Helical" evidence="1">
    <location>
        <begin position="135"/>
        <end position="156"/>
    </location>
</feature>
<keyword evidence="1" id="KW-0812">Transmembrane</keyword>
<sequence>MGEKTRKPKVLRWLVLWVAFTVVGAVWLWVDGAAIFAGRALGANEVEATRAGVQVTVEEGDLLGLNPHGNGQYQCKLRTDSGEERFFLLQDKGMFERGARWDKQTVTMWFTGTATVTCDQSTDVRLPAWFERKRLLSGIGFGLLGVSAGCALLAGVNSWRRLRQSRNRTAPAPVG</sequence>
<dbReference type="EMBL" id="PTIX01000006">
    <property type="protein sequence ID" value="PPK68020.1"/>
    <property type="molecule type" value="Genomic_DNA"/>
</dbReference>
<organism evidence="2 3">
    <name type="scientific">Actinokineospora auranticolor</name>
    <dbReference type="NCBI Taxonomy" id="155976"/>
    <lineage>
        <taxon>Bacteria</taxon>
        <taxon>Bacillati</taxon>
        <taxon>Actinomycetota</taxon>
        <taxon>Actinomycetes</taxon>
        <taxon>Pseudonocardiales</taxon>
        <taxon>Pseudonocardiaceae</taxon>
        <taxon>Actinokineospora</taxon>
    </lineage>
</organism>
<evidence type="ECO:0000256" key="1">
    <source>
        <dbReference type="SAM" id="Phobius"/>
    </source>
</evidence>
<dbReference type="OrthoDB" id="3681581at2"/>
<reference evidence="2 3" key="1">
    <citation type="submission" date="2018-02" db="EMBL/GenBank/DDBJ databases">
        <title>Genomic Encyclopedia of Archaeal and Bacterial Type Strains, Phase II (KMG-II): from individual species to whole genera.</title>
        <authorList>
            <person name="Goeker M."/>
        </authorList>
    </citation>
    <scope>NUCLEOTIDE SEQUENCE [LARGE SCALE GENOMIC DNA]</scope>
    <source>
        <strain evidence="2 3">YU 961-1</strain>
    </source>
</reference>
<keyword evidence="1" id="KW-1133">Transmembrane helix</keyword>
<protein>
    <submittedName>
        <fullName evidence="2">Uncharacterized protein</fullName>
    </submittedName>
</protein>
<keyword evidence="3" id="KW-1185">Reference proteome</keyword>
<dbReference type="AlphaFoldDB" id="A0A2S6GS32"/>
<accession>A0A2S6GS32</accession>
<name>A0A2S6GS32_9PSEU</name>
<dbReference type="Proteomes" id="UP000239203">
    <property type="component" value="Unassembled WGS sequence"/>
</dbReference>
<evidence type="ECO:0000313" key="3">
    <source>
        <dbReference type="Proteomes" id="UP000239203"/>
    </source>
</evidence>
<feature type="transmembrane region" description="Helical" evidence="1">
    <location>
        <begin position="12"/>
        <end position="30"/>
    </location>
</feature>
<gene>
    <name evidence="2" type="ORF">CLV40_106253</name>
</gene>
<proteinExistence type="predicted"/>